<dbReference type="Proteomes" id="UP000799767">
    <property type="component" value="Unassembled WGS sequence"/>
</dbReference>
<dbReference type="AlphaFoldDB" id="A0A6A6PTR3"/>
<protein>
    <submittedName>
        <fullName evidence="2">Uncharacterized protein</fullName>
    </submittedName>
</protein>
<feature type="transmembrane region" description="Helical" evidence="1">
    <location>
        <begin position="186"/>
        <end position="207"/>
    </location>
</feature>
<sequence>MGETGGKRKTLPFGCRLARCSRRPFHLGARMNFSPAPCTPGNLSYTTERRGSFALGRKRARGVRWRRSRNWGPEDLRLAFLSLRYPVLRSLFEFRFRGERVWYVLLRRLPFIPCLLVLFAAKQRNCTVWGNGGRAGCLFDGGVRAKYIHLDCGGLPLPSRCMTGFWRVGRCCVGSLSIQKSLQVMAWVRMVVLVGAVKGWVCCYWWLMPDRICGLWVRNEWFCALLSRLRSPISW</sequence>
<dbReference type="EMBL" id="MU001635">
    <property type="protein sequence ID" value="KAF2483498.1"/>
    <property type="molecule type" value="Genomic_DNA"/>
</dbReference>
<keyword evidence="1" id="KW-0812">Transmembrane</keyword>
<organism evidence="2 3">
    <name type="scientific">Neohortaea acidophila</name>
    <dbReference type="NCBI Taxonomy" id="245834"/>
    <lineage>
        <taxon>Eukaryota</taxon>
        <taxon>Fungi</taxon>
        <taxon>Dikarya</taxon>
        <taxon>Ascomycota</taxon>
        <taxon>Pezizomycotina</taxon>
        <taxon>Dothideomycetes</taxon>
        <taxon>Dothideomycetidae</taxon>
        <taxon>Mycosphaerellales</taxon>
        <taxon>Teratosphaeriaceae</taxon>
        <taxon>Neohortaea</taxon>
    </lineage>
</organism>
<dbReference type="RefSeq" id="XP_033590068.1">
    <property type="nucleotide sequence ID" value="XM_033729604.1"/>
</dbReference>
<evidence type="ECO:0000313" key="2">
    <source>
        <dbReference type="EMBL" id="KAF2483498.1"/>
    </source>
</evidence>
<keyword evidence="1" id="KW-0472">Membrane</keyword>
<evidence type="ECO:0000256" key="1">
    <source>
        <dbReference type="SAM" id="Phobius"/>
    </source>
</evidence>
<dbReference type="GeneID" id="54470606"/>
<keyword evidence="3" id="KW-1185">Reference proteome</keyword>
<evidence type="ECO:0000313" key="3">
    <source>
        <dbReference type="Proteomes" id="UP000799767"/>
    </source>
</evidence>
<proteinExistence type="predicted"/>
<reference evidence="2" key="1">
    <citation type="journal article" date="2020" name="Stud. Mycol.">
        <title>101 Dothideomycetes genomes: a test case for predicting lifestyles and emergence of pathogens.</title>
        <authorList>
            <person name="Haridas S."/>
            <person name="Albert R."/>
            <person name="Binder M."/>
            <person name="Bloem J."/>
            <person name="Labutti K."/>
            <person name="Salamov A."/>
            <person name="Andreopoulos B."/>
            <person name="Baker S."/>
            <person name="Barry K."/>
            <person name="Bills G."/>
            <person name="Bluhm B."/>
            <person name="Cannon C."/>
            <person name="Castanera R."/>
            <person name="Culley D."/>
            <person name="Daum C."/>
            <person name="Ezra D."/>
            <person name="Gonzalez J."/>
            <person name="Henrissat B."/>
            <person name="Kuo A."/>
            <person name="Liang C."/>
            <person name="Lipzen A."/>
            <person name="Lutzoni F."/>
            <person name="Magnuson J."/>
            <person name="Mondo S."/>
            <person name="Nolan M."/>
            <person name="Ohm R."/>
            <person name="Pangilinan J."/>
            <person name="Park H.-J."/>
            <person name="Ramirez L."/>
            <person name="Alfaro M."/>
            <person name="Sun H."/>
            <person name="Tritt A."/>
            <person name="Yoshinaga Y."/>
            <person name="Zwiers L.-H."/>
            <person name="Turgeon B."/>
            <person name="Goodwin S."/>
            <person name="Spatafora J."/>
            <person name="Crous P."/>
            <person name="Grigoriev I."/>
        </authorList>
    </citation>
    <scope>NUCLEOTIDE SEQUENCE</scope>
    <source>
        <strain evidence="2">CBS 113389</strain>
    </source>
</reference>
<keyword evidence="1" id="KW-1133">Transmembrane helix</keyword>
<gene>
    <name evidence="2" type="ORF">BDY17DRAFT_148800</name>
</gene>
<accession>A0A6A6PTR3</accession>
<name>A0A6A6PTR3_9PEZI</name>